<dbReference type="Pfam" id="PF04930">
    <property type="entry name" value="FUN14"/>
    <property type="match status" value="1"/>
</dbReference>
<name>A0AAD5LJM8_PYTIN</name>
<gene>
    <name evidence="6" type="ORF">P43SY_000118</name>
</gene>
<dbReference type="GO" id="GO:0005741">
    <property type="term" value="C:mitochondrial outer membrane"/>
    <property type="evidence" value="ECO:0007669"/>
    <property type="project" value="TreeGrafter"/>
</dbReference>
<evidence type="ECO:0000313" key="7">
    <source>
        <dbReference type="Proteomes" id="UP001209570"/>
    </source>
</evidence>
<accession>A0AAD5LJM8</accession>
<evidence type="ECO:0000256" key="3">
    <source>
        <dbReference type="ARBA" id="ARBA00022692"/>
    </source>
</evidence>
<sequence length="263" mass="28129">MFSRRIAARAVRHSAAQARSLAVRRPAPINSVASRHLTSPPRAIPLVQTIAVDRFGRQHRIELQAHADDAFNARQMASLTAALLAGGAVMASAFSEDAQAHAAGDAGSNTPNGEDLIEQLKKKVQAFADENLASLQQALPAHFGDVQQHVNDFLASGKGGQISWGFMMGVCSGFALKKVSKVGAVALGTVFILFQCASYSGYIDVNYKKIERDMMDILDVNKDGKFDTKDVDEVYKAVMKVLEFSLPAGSGFGVGFVVGFRAG</sequence>
<keyword evidence="7" id="KW-1185">Reference proteome</keyword>
<comment type="similarity">
    <text evidence="2">Belongs to the FUN14 family.</text>
</comment>
<evidence type="ECO:0000256" key="4">
    <source>
        <dbReference type="ARBA" id="ARBA00022989"/>
    </source>
</evidence>
<comment type="caution">
    <text evidence="6">The sequence shown here is derived from an EMBL/GenBank/DDBJ whole genome shotgun (WGS) entry which is preliminary data.</text>
</comment>
<dbReference type="Proteomes" id="UP001209570">
    <property type="component" value="Unassembled WGS sequence"/>
</dbReference>
<proteinExistence type="inferred from homology"/>
<evidence type="ECO:0000256" key="1">
    <source>
        <dbReference type="ARBA" id="ARBA00004370"/>
    </source>
</evidence>
<dbReference type="PANTHER" id="PTHR21346:SF0">
    <property type="entry name" value="RE45833P"/>
    <property type="match status" value="1"/>
</dbReference>
<evidence type="ECO:0000313" key="6">
    <source>
        <dbReference type="EMBL" id="KAJ0400848.1"/>
    </source>
</evidence>
<dbReference type="InterPro" id="IPR007014">
    <property type="entry name" value="FUN14"/>
</dbReference>
<dbReference type="EMBL" id="JAKCXM010000144">
    <property type="protein sequence ID" value="KAJ0400848.1"/>
    <property type="molecule type" value="Genomic_DNA"/>
</dbReference>
<evidence type="ECO:0008006" key="8">
    <source>
        <dbReference type="Google" id="ProtNLM"/>
    </source>
</evidence>
<dbReference type="GO" id="GO:0000422">
    <property type="term" value="P:autophagy of mitochondrion"/>
    <property type="evidence" value="ECO:0007669"/>
    <property type="project" value="TreeGrafter"/>
</dbReference>
<comment type="subcellular location">
    <subcellularLocation>
        <location evidence="1">Membrane</location>
    </subcellularLocation>
</comment>
<organism evidence="6 7">
    <name type="scientific">Pythium insidiosum</name>
    <name type="common">Pythiosis disease agent</name>
    <dbReference type="NCBI Taxonomy" id="114742"/>
    <lineage>
        <taxon>Eukaryota</taxon>
        <taxon>Sar</taxon>
        <taxon>Stramenopiles</taxon>
        <taxon>Oomycota</taxon>
        <taxon>Peronosporomycetes</taxon>
        <taxon>Pythiales</taxon>
        <taxon>Pythiaceae</taxon>
        <taxon>Pythium</taxon>
    </lineage>
</organism>
<protein>
    <recommendedName>
        <fullName evidence="8">EF-hand domain-containing protein</fullName>
    </recommendedName>
</protein>
<evidence type="ECO:0000256" key="5">
    <source>
        <dbReference type="ARBA" id="ARBA00023136"/>
    </source>
</evidence>
<evidence type="ECO:0000256" key="2">
    <source>
        <dbReference type="ARBA" id="ARBA00009160"/>
    </source>
</evidence>
<keyword evidence="4" id="KW-1133">Transmembrane helix</keyword>
<reference evidence="6" key="1">
    <citation type="submission" date="2021-12" db="EMBL/GenBank/DDBJ databases">
        <title>Prjna785345.</title>
        <authorList>
            <person name="Rujirawat T."/>
            <person name="Krajaejun T."/>
        </authorList>
    </citation>
    <scope>NUCLEOTIDE SEQUENCE</scope>
    <source>
        <strain evidence="6">Pi057C3</strain>
    </source>
</reference>
<dbReference type="AlphaFoldDB" id="A0AAD5LJM8"/>
<keyword evidence="3" id="KW-0812">Transmembrane</keyword>
<dbReference type="PANTHER" id="PTHR21346">
    <property type="entry name" value="FUN14 DOMAIN CONTAINING"/>
    <property type="match status" value="1"/>
</dbReference>
<keyword evidence="5" id="KW-0472">Membrane</keyword>